<feature type="region of interest" description="Disordered" evidence="4">
    <location>
        <begin position="634"/>
        <end position="877"/>
    </location>
</feature>
<dbReference type="PROSITE" id="PS50297">
    <property type="entry name" value="ANK_REP_REGION"/>
    <property type="match status" value="2"/>
</dbReference>
<feature type="compositionally biased region" description="Basic and acidic residues" evidence="4">
    <location>
        <begin position="793"/>
        <end position="803"/>
    </location>
</feature>
<dbReference type="Pfam" id="PF12796">
    <property type="entry name" value="Ank_2"/>
    <property type="match status" value="1"/>
</dbReference>
<feature type="compositionally biased region" description="Low complexity" evidence="4">
    <location>
        <begin position="150"/>
        <end position="168"/>
    </location>
</feature>
<feature type="compositionally biased region" description="Basic and acidic residues" evidence="4">
    <location>
        <begin position="991"/>
        <end position="1040"/>
    </location>
</feature>
<feature type="compositionally biased region" description="Basic and acidic residues" evidence="4">
    <location>
        <begin position="32"/>
        <end position="44"/>
    </location>
</feature>
<feature type="compositionally biased region" description="Basic and acidic residues" evidence="4">
    <location>
        <begin position="60"/>
        <end position="70"/>
    </location>
</feature>
<feature type="domain" description="DUF7593" evidence="5">
    <location>
        <begin position="1089"/>
        <end position="1248"/>
    </location>
</feature>
<feature type="compositionally biased region" description="Basic residues" evidence="4">
    <location>
        <begin position="188"/>
        <end position="197"/>
    </location>
</feature>
<dbReference type="SMART" id="SM00248">
    <property type="entry name" value="ANK"/>
    <property type="match status" value="4"/>
</dbReference>
<feature type="compositionally biased region" description="Basic and acidic residues" evidence="4">
    <location>
        <begin position="713"/>
        <end position="722"/>
    </location>
</feature>
<evidence type="ECO:0000256" key="3">
    <source>
        <dbReference type="PROSITE-ProRule" id="PRU00023"/>
    </source>
</evidence>
<sequence>MDEGPSAIVQAPVVEDHNETNGLPIQPDNEQVPDRQEPKQEKEQLPNGTSENDQTLGRKHPSEAMDRSDSEAETVVLDDKQDAKKDKAVNKIKLEDAILTSETIPGSAQERRNGELNGPGQNTDPRPSLKRKRGKEAPRKEDETARHDSSSLSSTPSSPAPRVNSSKTSDSRSDRSASSPPVDDRTNGKLRKQRSHGNRQPQDNHDTSADANQVRARRETRSATFHEERSPKSESPPRTTNRAKSTQSNIPSNNGLNKRRKPAPLHVERRRRISDADSDGSSSVQSHHRLQKLQSTDSYAMSPVKISHKKNIDRSGRTLLARACTQGPAEAEKWIKERPQDIDIPDNAGNTPLQMASLQGLDEVVKLLIDAGCDLNCKNVDHDTPLIDAVENCHLEVVKLLLKAGVDPRHRNAQGQEPLELVDLELDDGEEMRNLLLKARKDSDLTRRQSEDQRHHARDGDTPSAPASGASPTESNRSPPPVDIGGRRRTARSQPTKDSLLWVNPTPQRLREEAGKGNLEIVDHILKMRPNVPPDAVLAAVKGGHDEVLGLMFAIAPPDPDPEPLQSLEHQPAYATPMLAAIGRGNTKVIRLILNQPGFDPTRRLFKTQTYPEIAEERKGEEWEEEVRMLQQAIDEHQKTGGRRSNTKSPRKVRTKRAVPKDESPEPSSSPHESRKIRRPFPKVNDDSDTEVKQRPSYHGTAVRQRSGSNPDHNSRDADRLSSRPLKARSRDDSNNSANGTARNDSTKPKRKLMSGNDLRTDQEARRRLKDVDEVPKPPDQANQPRARQSFSSHDRPQARLDETTLSQPHARKANSEEPVQDKEDSRKKRLRVSLSPQASRSELQEATKKVKRQRVNSQGKAADQSQVEPAASEPMILDIVTSPTALQPQSGQGSAPVAFMGAPPIQSSAATFIDNVDASNGNNQLGRAIDSMFDDTGKPEALDEEANFRHYEPNGQQPDIPATSGTQSHDSANAKAAEIEGGPVSLQEENELKEQETLGEQERIRSEEAAEARRESQRQAEEAERLAQQEREAEETRMAKLRREEELQRRRIDEENKRREEQERRKREREERDRLRRLRQAQEAEKARIEALPNGLRRAAELGPDRARDSKEITKWLPLRTVTGQDLRLGSNGQNMEERWMANVQAAPLLAIQDLELSQCKSSSGWTRSSPDSCPDTAWTRLPASPAQVSSLWRQLRTPMSIASTSPFLGIKEAVELDNQTQPKFFKLKVFWIRLSDFLDIVPRHPHLDDINLPTRAIVLHDMASARSPTPGHAQDQKGHHGEPLLNGILPNGVP</sequence>
<accession>A0AA43QM44</accession>
<feature type="compositionally biased region" description="Polar residues" evidence="4">
    <location>
        <begin position="781"/>
        <end position="792"/>
    </location>
</feature>
<dbReference type="Gene3D" id="1.25.40.20">
    <property type="entry name" value="Ankyrin repeat-containing domain"/>
    <property type="match status" value="1"/>
</dbReference>
<dbReference type="EMBL" id="JAPUFD010000004">
    <property type="protein sequence ID" value="MDI1486815.1"/>
    <property type="molecule type" value="Genomic_DNA"/>
</dbReference>
<dbReference type="PROSITE" id="PS50088">
    <property type="entry name" value="ANK_REPEAT"/>
    <property type="match status" value="2"/>
</dbReference>
<dbReference type="InterPro" id="IPR036770">
    <property type="entry name" value="Ankyrin_rpt-contain_sf"/>
</dbReference>
<dbReference type="Proteomes" id="UP001161017">
    <property type="component" value="Unassembled WGS sequence"/>
</dbReference>
<feature type="compositionally biased region" description="Basic residues" evidence="4">
    <location>
        <begin position="640"/>
        <end position="658"/>
    </location>
</feature>
<feature type="region of interest" description="Disordered" evidence="4">
    <location>
        <begin position="1"/>
        <end position="312"/>
    </location>
</feature>
<feature type="compositionally biased region" description="Basic and acidic residues" evidence="4">
    <location>
        <begin position="814"/>
        <end position="827"/>
    </location>
</feature>
<proteinExistence type="predicted"/>
<evidence type="ECO:0000256" key="1">
    <source>
        <dbReference type="ARBA" id="ARBA00022737"/>
    </source>
</evidence>
<feature type="compositionally biased region" description="Basic and acidic residues" evidence="4">
    <location>
        <begin position="936"/>
        <end position="953"/>
    </location>
</feature>
<evidence type="ECO:0000259" key="5">
    <source>
        <dbReference type="Pfam" id="PF24513"/>
    </source>
</evidence>
<feature type="region of interest" description="Disordered" evidence="4">
    <location>
        <begin position="927"/>
        <end position="1040"/>
    </location>
</feature>
<evidence type="ECO:0000259" key="6">
    <source>
        <dbReference type="Pfam" id="PF24521"/>
    </source>
</evidence>
<dbReference type="InterPro" id="IPR056015">
    <property type="entry name" value="DUF7593"/>
</dbReference>
<comment type="caution">
    <text evidence="7">The sequence shown here is derived from an EMBL/GenBank/DDBJ whole genome shotgun (WGS) entry which is preliminary data.</text>
</comment>
<dbReference type="SUPFAM" id="SSF48403">
    <property type="entry name" value="Ankyrin repeat"/>
    <property type="match status" value="1"/>
</dbReference>
<feature type="region of interest" description="Disordered" evidence="4">
    <location>
        <begin position="1055"/>
        <end position="1081"/>
    </location>
</feature>
<keyword evidence="2 3" id="KW-0040">ANK repeat</keyword>
<dbReference type="PANTHER" id="PTHR24171">
    <property type="entry name" value="ANKYRIN REPEAT DOMAIN-CONTAINING PROTEIN 39-RELATED"/>
    <property type="match status" value="1"/>
</dbReference>
<evidence type="ECO:0000256" key="4">
    <source>
        <dbReference type="SAM" id="MobiDB-lite"/>
    </source>
</evidence>
<feature type="compositionally biased region" description="Basic residues" evidence="4">
    <location>
        <begin position="257"/>
        <end position="272"/>
    </location>
</feature>
<feature type="repeat" description="ANK" evidence="3">
    <location>
        <begin position="381"/>
        <end position="413"/>
    </location>
</feature>
<feature type="region of interest" description="Disordered" evidence="4">
    <location>
        <begin position="1267"/>
        <end position="1296"/>
    </location>
</feature>
<keyword evidence="1" id="KW-0677">Repeat</keyword>
<feature type="repeat" description="ANK" evidence="3">
    <location>
        <begin position="348"/>
        <end position="380"/>
    </location>
</feature>
<feature type="compositionally biased region" description="Basic and acidic residues" evidence="4">
    <location>
        <begin position="77"/>
        <end position="96"/>
    </location>
</feature>
<feature type="region of interest" description="Disordered" evidence="4">
    <location>
        <begin position="437"/>
        <end position="514"/>
    </location>
</feature>
<feature type="compositionally biased region" description="Basic and acidic residues" evidence="4">
    <location>
        <begin position="759"/>
        <end position="777"/>
    </location>
</feature>
<evidence type="ECO:0000256" key="2">
    <source>
        <dbReference type="ARBA" id="ARBA00023043"/>
    </source>
</evidence>
<feature type="compositionally biased region" description="Polar residues" evidence="4">
    <location>
        <begin position="735"/>
        <end position="744"/>
    </location>
</feature>
<feature type="compositionally biased region" description="Basic and acidic residues" evidence="4">
    <location>
        <begin position="439"/>
        <end position="461"/>
    </location>
</feature>
<reference evidence="7" key="1">
    <citation type="journal article" date="2023" name="Genome Biol. Evol.">
        <title>First Whole Genome Sequence and Flow Cytometry Genome Size Data for the Lichen-Forming Fungus Ramalina farinacea (Ascomycota).</title>
        <authorList>
            <person name="Llewellyn T."/>
            <person name="Mian S."/>
            <person name="Hill R."/>
            <person name="Leitch I.J."/>
            <person name="Gaya E."/>
        </authorList>
    </citation>
    <scope>NUCLEOTIDE SEQUENCE</scope>
    <source>
        <strain evidence="7">LIQ254RAFAR</strain>
    </source>
</reference>
<feature type="compositionally biased region" description="Polar residues" evidence="4">
    <location>
        <begin position="856"/>
        <end position="868"/>
    </location>
</feature>
<evidence type="ECO:0000313" key="7">
    <source>
        <dbReference type="EMBL" id="MDI1486815.1"/>
    </source>
</evidence>
<dbReference type="GO" id="GO:0085020">
    <property type="term" value="P:protein K6-linked ubiquitination"/>
    <property type="evidence" value="ECO:0007669"/>
    <property type="project" value="TreeGrafter"/>
</dbReference>
<keyword evidence="8" id="KW-1185">Reference proteome</keyword>
<gene>
    <name evidence="7" type="ORF">OHK93_006077</name>
</gene>
<dbReference type="InterPro" id="IPR002110">
    <property type="entry name" value="Ankyrin_rpt"/>
</dbReference>
<name>A0AA43QM44_9LECA</name>
<protein>
    <recommendedName>
        <fullName evidence="9">Ankyrin repeat protein</fullName>
    </recommendedName>
</protein>
<feature type="compositionally biased region" description="Basic and acidic residues" evidence="4">
    <location>
        <begin position="684"/>
        <end position="694"/>
    </location>
</feature>
<dbReference type="GO" id="GO:0004842">
    <property type="term" value="F:ubiquitin-protein transferase activity"/>
    <property type="evidence" value="ECO:0007669"/>
    <property type="project" value="TreeGrafter"/>
</dbReference>
<feature type="domain" description="KRIT1 ARM-repeats" evidence="6">
    <location>
        <begin position="489"/>
        <end position="638"/>
    </location>
</feature>
<feature type="compositionally biased region" description="Basic and acidic residues" evidence="4">
    <location>
        <begin position="216"/>
        <end position="232"/>
    </location>
</feature>
<dbReference type="InterPro" id="IPR056485">
    <property type="entry name" value="ARM_KRIT1"/>
</dbReference>
<feature type="compositionally biased region" description="Polar residues" evidence="4">
    <location>
        <begin position="236"/>
        <end position="256"/>
    </location>
</feature>
<feature type="compositionally biased region" description="Polar residues" evidence="4">
    <location>
        <begin position="46"/>
        <end position="55"/>
    </location>
</feature>
<dbReference type="Pfam" id="PF24521">
    <property type="entry name" value="Ank_KRIT1"/>
    <property type="match status" value="1"/>
</dbReference>
<dbReference type="PANTHER" id="PTHR24171:SF8">
    <property type="entry name" value="BRCA1-ASSOCIATED RING DOMAIN PROTEIN 1"/>
    <property type="match status" value="1"/>
</dbReference>
<evidence type="ECO:0000313" key="8">
    <source>
        <dbReference type="Proteomes" id="UP001161017"/>
    </source>
</evidence>
<dbReference type="Pfam" id="PF24513">
    <property type="entry name" value="DUF7593"/>
    <property type="match status" value="1"/>
</dbReference>
<organism evidence="7 8">
    <name type="scientific">Ramalina farinacea</name>
    <dbReference type="NCBI Taxonomy" id="258253"/>
    <lineage>
        <taxon>Eukaryota</taxon>
        <taxon>Fungi</taxon>
        <taxon>Dikarya</taxon>
        <taxon>Ascomycota</taxon>
        <taxon>Pezizomycotina</taxon>
        <taxon>Lecanoromycetes</taxon>
        <taxon>OSLEUM clade</taxon>
        <taxon>Lecanoromycetidae</taxon>
        <taxon>Lecanorales</taxon>
        <taxon>Lecanorineae</taxon>
        <taxon>Ramalinaceae</taxon>
        <taxon>Ramalina</taxon>
    </lineage>
</organism>
<evidence type="ECO:0008006" key="9">
    <source>
        <dbReference type="Google" id="ProtNLM"/>
    </source>
</evidence>
<feature type="compositionally biased region" description="Basic and acidic residues" evidence="4">
    <location>
        <begin position="135"/>
        <end position="149"/>
    </location>
</feature>